<dbReference type="Proteomes" id="UP001596169">
    <property type="component" value="Unassembled WGS sequence"/>
</dbReference>
<proteinExistence type="predicted"/>
<protein>
    <submittedName>
        <fullName evidence="1">Uncharacterized protein</fullName>
    </submittedName>
</protein>
<keyword evidence="2" id="KW-1185">Reference proteome</keyword>
<evidence type="ECO:0000313" key="2">
    <source>
        <dbReference type="Proteomes" id="UP001596169"/>
    </source>
</evidence>
<accession>A0ABW1PSJ0</accession>
<gene>
    <name evidence="1" type="ORF">ACFPZP_00510</name>
</gene>
<organism evidence="1 2">
    <name type="scientific">Citrobacter bitternis</name>
    <dbReference type="NCBI Taxonomy" id="1585982"/>
    <lineage>
        <taxon>Bacteria</taxon>
        <taxon>Pseudomonadati</taxon>
        <taxon>Pseudomonadota</taxon>
        <taxon>Gammaproteobacteria</taxon>
        <taxon>Enterobacterales</taxon>
        <taxon>Enterobacteriaceae</taxon>
        <taxon>Citrobacter</taxon>
    </lineage>
</organism>
<sequence length="49" mass="5151">MQKRDVAYKAGEMFVTGIGFLAAKKVMSVTCGGKNCDIAPVMADRGRGA</sequence>
<dbReference type="RefSeq" id="WP_165159383.1">
    <property type="nucleotide sequence ID" value="NZ_JBHSRG010000002.1"/>
</dbReference>
<dbReference type="EMBL" id="JBHSRG010000002">
    <property type="protein sequence ID" value="MFC6119549.1"/>
    <property type="molecule type" value="Genomic_DNA"/>
</dbReference>
<name>A0ABW1PSJ0_9ENTR</name>
<evidence type="ECO:0000313" key="1">
    <source>
        <dbReference type="EMBL" id="MFC6119549.1"/>
    </source>
</evidence>
<reference evidence="2" key="1">
    <citation type="journal article" date="2019" name="Int. J. Syst. Evol. Microbiol.">
        <title>The Global Catalogue of Microorganisms (GCM) 10K type strain sequencing project: providing services to taxonomists for standard genome sequencing and annotation.</title>
        <authorList>
            <consortium name="The Broad Institute Genomics Platform"/>
            <consortium name="The Broad Institute Genome Sequencing Center for Infectious Disease"/>
            <person name="Wu L."/>
            <person name="Ma J."/>
        </authorList>
    </citation>
    <scope>NUCLEOTIDE SEQUENCE [LARGE SCALE GENOMIC DNA]</scope>
    <source>
        <strain evidence="2">JCM30009</strain>
    </source>
</reference>
<comment type="caution">
    <text evidence="1">The sequence shown here is derived from an EMBL/GenBank/DDBJ whole genome shotgun (WGS) entry which is preliminary data.</text>
</comment>